<evidence type="ECO:0000256" key="7">
    <source>
        <dbReference type="SAM" id="SignalP"/>
    </source>
</evidence>
<protein>
    <submittedName>
        <fullName evidence="9">AC transposase</fullName>
    </submittedName>
</protein>
<dbReference type="GO" id="GO:0046983">
    <property type="term" value="F:protein dimerization activity"/>
    <property type="evidence" value="ECO:0007669"/>
    <property type="project" value="InterPro"/>
</dbReference>
<evidence type="ECO:0000256" key="2">
    <source>
        <dbReference type="ARBA" id="ARBA00022723"/>
    </source>
</evidence>
<dbReference type="SUPFAM" id="SSF53098">
    <property type="entry name" value="Ribonuclease H-like"/>
    <property type="match status" value="1"/>
</dbReference>
<keyword evidence="5" id="KW-0539">Nucleus</keyword>
<comment type="subcellular location">
    <subcellularLocation>
        <location evidence="1">Nucleus</location>
    </subcellularLocation>
</comment>
<proteinExistence type="predicted"/>
<feature type="domain" description="HAT C-terminal dimerisation" evidence="8">
    <location>
        <begin position="409"/>
        <end position="489"/>
    </location>
</feature>
<reference evidence="9" key="1">
    <citation type="submission" date="2022-07" db="EMBL/GenBank/DDBJ databases">
        <authorList>
            <person name="Trinca V."/>
            <person name="Uliana J.V.C."/>
            <person name="Torres T.T."/>
            <person name="Ward R.J."/>
            <person name="Monesi N."/>
        </authorList>
    </citation>
    <scope>NUCLEOTIDE SEQUENCE</scope>
    <source>
        <strain evidence="9">HSMRA1968</strain>
        <tissue evidence="9">Whole embryos</tissue>
    </source>
</reference>
<evidence type="ECO:0000313" key="9">
    <source>
        <dbReference type="EMBL" id="KAJ6648169.1"/>
    </source>
</evidence>
<dbReference type="PANTHER" id="PTHR46481">
    <property type="entry name" value="ZINC FINGER BED DOMAIN-CONTAINING PROTEIN 4"/>
    <property type="match status" value="1"/>
</dbReference>
<dbReference type="Proteomes" id="UP001151699">
    <property type="component" value="Chromosome A"/>
</dbReference>
<evidence type="ECO:0000256" key="5">
    <source>
        <dbReference type="ARBA" id="ARBA00023242"/>
    </source>
</evidence>
<feature type="region of interest" description="Disordered" evidence="6">
    <location>
        <begin position="88"/>
        <end position="107"/>
    </location>
</feature>
<feature type="signal peptide" evidence="7">
    <location>
        <begin position="1"/>
        <end position="25"/>
    </location>
</feature>
<dbReference type="EMBL" id="WJQU01000001">
    <property type="protein sequence ID" value="KAJ6648169.1"/>
    <property type="molecule type" value="Genomic_DNA"/>
</dbReference>
<comment type="caution">
    <text evidence="9">The sequence shown here is derived from an EMBL/GenBank/DDBJ whole genome shotgun (WGS) entry which is preliminary data.</text>
</comment>
<evidence type="ECO:0000256" key="4">
    <source>
        <dbReference type="ARBA" id="ARBA00022833"/>
    </source>
</evidence>
<dbReference type="InterPro" id="IPR012337">
    <property type="entry name" value="RNaseH-like_sf"/>
</dbReference>
<evidence type="ECO:0000256" key="6">
    <source>
        <dbReference type="SAM" id="MobiDB-lite"/>
    </source>
</evidence>
<feature type="compositionally biased region" description="Basic and acidic residues" evidence="6">
    <location>
        <begin position="374"/>
        <end position="387"/>
    </location>
</feature>
<evidence type="ECO:0000256" key="1">
    <source>
        <dbReference type="ARBA" id="ARBA00004123"/>
    </source>
</evidence>
<organism evidence="9 10">
    <name type="scientific">Pseudolycoriella hygida</name>
    <dbReference type="NCBI Taxonomy" id="35572"/>
    <lineage>
        <taxon>Eukaryota</taxon>
        <taxon>Metazoa</taxon>
        <taxon>Ecdysozoa</taxon>
        <taxon>Arthropoda</taxon>
        <taxon>Hexapoda</taxon>
        <taxon>Insecta</taxon>
        <taxon>Pterygota</taxon>
        <taxon>Neoptera</taxon>
        <taxon>Endopterygota</taxon>
        <taxon>Diptera</taxon>
        <taxon>Nematocera</taxon>
        <taxon>Sciaroidea</taxon>
        <taxon>Sciaridae</taxon>
        <taxon>Pseudolycoriella</taxon>
    </lineage>
</organism>
<accession>A0A9Q0NEY8</accession>
<sequence>MAKLHKMYAAIVMLLVGVKIQCANTTNATLFSPLINNSSSPSLPNVDSTLLIYNVTQQNGTDPVPLKDGAVTSTTLIPISSTIHPNTVNENSTTAYNSTTEKSTTTTKDPQLLLIPPAEVNASIAQMHNAPRKKGQIIIRFLIMYPVFSQDAYRAAMLKWIVTCNQPFSEIEQESFLEMIKTLNPQAKTMSEATVKRDLIAEYNKRVEYLKNYLKKVPGKLSFTVDGWTSMNILPFIAIRAHWINCDWTYETVLLDFMYIEGDHSGKSICKHFVKCLQFFDIPLAKVLAVTLDNAGSNDTFMDVLEDYGIECDVNFTTDEHKVRCMAHILNLSVQDILSIMKIEPNYDGDESDCVEIIEENLPAAMIENDDESDRYKAEPDNNDDNKAEFEDEFHNYMYKRTVNRQPKEFQKYLQFPLSTPKVDVLQYWRSQEAEFPGLCRMARDYLAIQSSSAAVERDFSGGSDLATPKRCGLHQKTIQACMCLKDWYKISLSE</sequence>
<evidence type="ECO:0000313" key="10">
    <source>
        <dbReference type="Proteomes" id="UP001151699"/>
    </source>
</evidence>
<dbReference type="InterPro" id="IPR008906">
    <property type="entry name" value="HATC_C_dom"/>
</dbReference>
<dbReference type="Pfam" id="PF05699">
    <property type="entry name" value="Dimer_Tnp_hAT"/>
    <property type="match status" value="1"/>
</dbReference>
<dbReference type="GO" id="GO:0008270">
    <property type="term" value="F:zinc ion binding"/>
    <property type="evidence" value="ECO:0007669"/>
    <property type="project" value="UniProtKB-KW"/>
</dbReference>
<keyword evidence="3" id="KW-0863">Zinc-finger</keyword>
<feature type="region of interest" description="Disordered" evidence="6">
    <location>
        <begin position="368"/>
        <end position="387"/>
    </location>
</feature>
<keyword evidence="10" id="KW-1185">Reference proteome</keyword>
<dbReference type="InterPro" id="IPR052035">
    <property type="entry name" value="ZnF_BED_domain_contain"/>
</dbReference>
<keyword evidence="2" id="KW-0479">Metal-binding</keyword>
<feature type="chain" id="PRO_5040269425" evidence="7">
    <location>
        <begin position="26"/>
        <end position="495"/>
    </location>
</feature>
<name>A0A9Q0NEY8_9DIPT</name>
<dbReference type="AlphaFoldDB" id="A0A9Q0NEY8"/>
<dbReference type="OrthoDB" id="8060616at2759"/>
<keyword evidence="7" id="KW-0732">Signal</keyword>
<evidence type="ECO:0000256" key="3">
    <source>
        <dbReference type="ARBA" id="ARBA00022771"/>
    </source>
</evidence>
<dbReference type="GO" id="GO:0005634">
    <property type="term" value="C:nucleus"/>
    <property type="evidence" value="ECO:0007669"/>
    <property type="project" value="UniProtKB-SubCell"/>
</dbReference>
<evidence type="ECO:0000259" key="8">
    <source>
        <dbReference type="Pfam" id="PF05699"/>
    </source>
</evidence>
<feature type="compositionally biased region" description="Low complexity" evidence="6">
    <location>
        <begin position="93"/>
        <end position="107"/>
    </location>
</feature>
<keyword evidence="4" id="KW-0862">Zinc</keyword>
<gene>
    <name evidence="9" type="primary">TRA1_3</name>
    <name evidence="9" type="ORF">Bhyg_03395</name>
</gene>
<dbReference type="PANTHER" id="PTHR46481:SF10">
    <property type="entry name" value="ZINC FINGER BED DOMAIN-CONTAINING PROTEIN 39"/>
    <property type="match status" value="1"/>
</dbReference>